<dbReference type="GO" id="GO:0005829">
    <property type="term" value="C:cytosol"/>
    <property type="evidence" value="ECO:0007669"/>
    <property type="project" value="TreeGrafter"/>
</dbReference>
<dbReference type="SUPFAM" id="SSF52172">
    <property type="entry name" value="CheY-like"/>
    <property type="match status" value="1"/>
</dbReference>
<evidence type="ECO:0000256" key="1">
    <source>
        <dbReference type="ARBA" id="ARBA00023015"/>
    </source>
</evidence>
<dbReference type="Gene3D" id="6.10.250.690">
    <property type="match status" value="1"/>
</dbReference>
<dbReference type="InterPro" id="IPR039420">
    <property type="entry name" value="WalR-like"/>
</dbReference>
<dbReference type="GO" id="GO:0006355">
    <property type="term" value="P:regulation of DNA-templated transcription"/>
    <property type="evidence" value="ECO:0007669"/>
    <property type="project" value="InterPro"/>
</dbReference>
<dbReference type="InterPro" id="IPR036388">
    <property type="entry name" value="WH-like_DNA-bd_sf"/>
</dbReference>
<protein>
    <submittedName>
        <fullName evidence="4">Response regulator</fullName>
    </submittedName>
</protein>
<keyword evidence="1" id="KW-0805">Transcription regulation</keyword>
<evidence type="ECO:0000313" key="5">
    <source>
        <dbReference type="Proteomes" id="UP000473470"/>
    </source>
</evidence>
<evidence type="ECO:0000256" key="3">
    <source>
        <dbReference type="ARBA" id="ARBA00023163"/>
    </source>
</evidence>
<sequence>MRAIPLGPPHLPYAACPDSPRVFPRPRERGIQSQIKASSGTIQSVSQRAGARPALNANHPMQLLLIEDDLDFGNALQLALAQADLPTVWVRRLVDGNANLENREFDCILLDLNLPDGEGFSLLDRIRRRGIATPVLVISAREALDDRLRALNGGADDYVIKPFMMPELIARVHVLVRRSAGHAAPRWQLGELEIDTVSQSVMRNGELIGLTGREYAILRELAAASGRVVRREQLCLRVWPDEAVPSAGALEFQIHALRRKLGTGAIRTIRGVGYMLSAQ</sequence>
<dbReference type="InterPro" id="IPR001867">
    <property type="entry name" value="OmpR/PhoB-type_DNA-bd"/>
</dbReference>
<dbReference type="PROSITE" id="PS51755">
    <property type="entry name" value="OMPR_PHOB"/>
    <property type="match status" value="1"/>
</dbReference>
<dbReference type="PANTHER" id="PTHR48111">
    <property type="entry name" value="REGULATOR OF RPOS"/>
    <property type="match status" value="1"/>
</dbReference>
<proteinExistence type="predicted"/>
<evidence type="ECO:0000313" key="4">
    <source>
        <dbReference type="EMBL" id="KAB0635353.1"/>
    </source>
</evidence>
<dbReference type="GO" id="GO:0000976">
    <property type="term" value="F:transcription cis-regulatory region binding"/>
    <property type="evidence" value="ECO:0007669"/>
    <property type="project" value="TreeGrafter"/>
</dbReference>
<comment type="caution">
    <text evidence="4">The sequence shown here is derived from an EMBL/GenBank/DDBJ whole genome shotgun (WGS) entry which is preliminary data.</text>
</comment>
<dbReference type="Proteomes" id="UP000473470">
    <property type="component" value="Unassembled WGS sequence"/>
</dbReference>
<evidence type="ECO:0000256" key="2">
    <source>
        <dbReference type="ARBA" id="ARBA00023125"/>
    </source>
</evidence>
<keyword evidence="2" id="KW-0238">DNA-binding</keyword>
<gene>
    <name evidence="4" type="ORF">F7R25_23260</name>
</gene>
<dbReference type="AlphaFoldDB" id="A0A6L3MTT6"/>
<dbReference type="GO" id="GO:0000156">
    <property type="term" value="F:phosphorelay response regulator activity"/>
    <property type="evidence" value="ECO:0007669"/>
    <property type="project" value="TreeGrafter"/>
</dbReference>
<name>A0A6L3MTT6_9BURK</name>
<dbReference type="CDD" id="cd00383">
    <property type="entry name" value="trans_reg_C"/>
    <property type="match status" value="1"/>
</dbReference>
<dbReference type="Gene3D" id="1.10.10.10">
    <property type="entry name" value="Winged helix-like DNA-binding domain superfamily/Winged helix DNA-binding domain"/>
    <property type="match status" value="1"/>
</dbReference>
<dbReference type="SMART" id="SM00448">
    <property type="entry name" value="REC"/>
    <property type="match status" value="1"/>
</dbReference>
<reference evidence="4 5" key="1">
    <citation type="submission" date="2019-09" db="EMBL/GenBank/DDBJ databases">
        <title>Draft genome sequences of 48 bacterial type strains from the CCUG.</title>
        <authorList>
            <person name="Tunovic T."/>
            <person name="Pineiro-Iglesias B."/>
            <person name="Unosson C."/>
            <person name="Inganas E."/>
            <person name="Ohlen M."/>
            <person name="Cardew S."/>
            <person name="Jensie-Markopoulos S."/>
            <person name="Salva-Serra F."/>
            <person name="Jaen-Luchoro D."/>
            <person name="Karlsson R."/>
            <person name="Svensson-Stadler L."/>
            <person name="Chun J."/>
            <person name="Moore E."/>
        </authorList>
    </citation>
    <scope>NUCLEOTIDE SEQUENCE [LARGE SCALE GENOMIC DNA]</scope>
    <source>
        <strain evidence="4 5">CCUG 65686</strain>
    </source>
</reference>
<dbReference type="GO" id="GO:0032993">
    <property type="term" value="C:protein-DNA complex"/>
    <property type="evidence" value="ECO:0007669"/>
    <property type="project" value="TreeGrafter"/>
</dbReference>
<dbReference type="Pfam" id="PF00486">
    <property type="entry name" value="Trans_reg_C"/>
    <property type="match status" value="1"/>
</dbReference>
<dbReference type="InterPro" id="IPR011006">
    <property type="entry name" value="CheY-like_superfamily"/>
</dbReference>
<dbReference type="PANTHER" id="PTHR48111:SF67">
    <property type="entry name" value="TRANSCRIPTIONAL REGULATORY PROTEIN TCTD"/>
    <property type="match status" value="1"/>
</dbReference>
<dbReference type="InterPro" id="IPR001789">
    <property type="entry name" value="Sig_transdc_resp-reg_receiver"/>
</dbReference>
<dbReference type="Gene3D" id="3.40.50.2300">
    <property type="match status" value="1"/>
</dbReference>
<dbReference type="SMART" id="SM00862">
    <property type="entry name" value="Trans_reg_C"/>
    <property type="match status" value="1"/>
</dbReference>
<dbReference type="EMBL" id="VZOK01000039">
    <property type="protein sequence ID" value="KAB0635353.1"/>
    <property type="molecule type" value="Genomic_DNA"/>
</dbReference>
<dbReference type="PROSITE" id="PS50110">
    <property type="entry name" value="RESPONSE_REGULATORY"/>
    <property type="match status" value="1"/>
</dbReference>
<organism evidence="4 5">
    <name type="scientific">Burkholderia stagnalis</name>
    <dbReference type="NCBI Taxonomy" id="1503054"/>
    <lineage>
        <taxon>Bacteria</taxon>
        <taxon>Pseudomonadati</taxon>
        <taxon>Pseudomonadota</taxon>
        <taxon>Betaproteobacteria</taxon>
        <taxon>Burkholderiales</taxon>
        <taxon>Burkholderiaceae</taxon>
        <taxon>Burkholderia</taxon>
        <taxon>Burkholderia cepacia complex</taxon>
    </lineage>
</organism>
<accession>A0A6L3MTT6</accession>
<keyword evidence="3" id="KW-0804">Transcription</keyword>
<dbReference type="Pfam" id="PF00072">
    <property type="entry name" value="Response_reg"/>
    <property type="match status" value="1"/>
</dbReference>